<name>A0A269PFF6_9CORY</name>
<feature type="domain" description="Na+/H+ antiporter MnhB subunit-related protein" evidence="14">
    <location>
        <begin position="804"/>
        <end position="926"/>
    </location>
</feature>
<proteinExistence type="predicted"/>
<evidence type="ECO:0000256" key="5">
    <source>
        <dbReference type="ARBA" id="ARBA00022692"/>
    </source>
</evidence>
<feature type="transmembrane region" description="Helical" evidence="11">
    <location>
        <begin position="655"/>
        <end position="673"/>
    </location>
</feature>
<dbReference type="GO" id="GO:0005886">
    <property type="term" value="C:plasma membrane"/>
    <property type="evidence" value="ECO:0007669"/>
    <property type="project" value="UniProtKB-SubCell"/>
</dbReference>
<feature type="transmembrane region" description="Helical" evidence="11">
    <location>
        <begin position="131"/>
        <end position="152"/>
    </location>
</feature>
<feature type="transmembrane region" description="Helical" evidence="11">
    <location>
        <begin position="693"/>
        <end position="713"/>
    </location>
</feature>
<dbReference type="EMBL" id="NQMQ01000003">
    <property type="protein sequence ID" value="PAJ70828.1"/>
    <property type="molecule type" value="Genomic_DNA"/>
</dbReference>
<evidence type="ECO:0000256" key="1">
    <source>
        <dbReference type="ARBA" id="ARBA00004651"/>
    </source>
</evidence>
<sequence>MLTLLAALIIATIAAPPLIRLCGRAAFGLLATVPLGGFIWMASLFQRGIFTDEDEIVASYAWMPSVNLNLEFRLDPLAGLFSLIILGVGALVLLYCWGYFDSNPRRLAKFGGELTMFATVMYGLVISDNFLLMYVFWELTSILSYLLVSYYGERASSRRAAIQALMITTMGGLAMLVGINLLGFNAGIWKLSQIPQFADIQNTPAISAAIVLIMLGALTKSAQAPWHFWLPGAMAAPTPVSAYLHSAAMVKAGIYLVARLAPDMAAVSTWHLVVISTGLFTMLLGGWMALKQRDLKLILAYGTVSQLGFITAVIGVGSREATMAGLAITFAHSMFKATLFMIVGAIDHTTGTRDIGELSGLGRKEPFVAFLAVVSAASMAGLPPLFGFIAKESALEAILHEESLHGMPGHITLVVLVVGSILTMGYSLYFLWGAFATKAQHRETGVSPAVSKMHHIGPLLSASPAILTLATIAFGLLPAWLSNAINSYLDVRFPRDEGAPLKLWHGITTPLILTVVIVVAGTVLFWQRDLIRRVRFDKPALGDADEIWDLILHQLRNASLKLTASTQRGSLTINLAVIFATLMVVPLAALILGQSNDIHMLLWDNPWQGLVVCILCAMAIFATLQRNRLSGVVMVGLTGYSLAFIFALHGAPDLALTQALVETIVMVVFMLVLRKMPTEVEPRNDDNRLRAWLSIGTGLSVVIVAMTAMSARVQDPVSKYMPDLAYEIGHGRNTVNVLLVDLRAADTFGEILVLVIAATGVASLIFGTGTFGRESRRPTLSTNKPRWLASGVDSETAQNRSIMVDVVTRILFPSIMLLSFYFFFSGHNAPGGGFAGGLVAALAFTLRYLAGGRAEIDEALPVDPAKILGTGILLSAACVVVPLFFGNPPLTTGYASLALPLIGEFDVPSALVFDAGVYAIVVGLTLHILGSMGAYLDREEDTRKQRARDRARELQEKNKRRREQQAQRRAARESERASAGGAGSSISNQAQEGSK</sequence>
<keyword evidence="5 9" id="KW-0812">Transmembrane</keyword>
<dbReference type="GO" id="GO:0015297">
    <property type="term" value="F:antiporter activity"/>
    <property type="evidence" value="ECO:0007669"/>
    <property type="project" value="UniProtKB-KW"/>
</dbReference>
<protein>
    <submittedName>
        <fullName evidence="17">Na+/H+ antiporter subunit A</fullName>
    </submittedName>
</protein>
<feature type="transmembrane region" description="Helical" evidence="11">
    <location>
        <begin position="829"/>
        <end position="846"/>
    </location>
</feature>
<evidence type="ECO:0000256" key="2">
    <source>
        <dbReference type="ARBA" id="ARBA00022448"/>
    </source>
</evidence>
<feature type="transmembrane region" description="Helical" evidence="11">
    <location>
        <begin position="751"/>
        <end position="771"/>
    </location>
</feature>
<feature type="transmembrane region" description="Helical" evidence="11">
    <location>
        <begin position="410"/>
        <end position="435"/>
    </location>
</feature>
<evidence type="ECO:0000259" key="13">
    <source>
        <dbReference type="Pfam" id="PF00662"/>
    </source>
</evidence>
<dbReference type="Pfam" id="PF00662">
    <property type="entry name" value="Proton_antipo_N"/>
    <property type="match status" value="1"/>
</dbReference>
<keyword evidence="7" id="KW-0406">Ion transport</keyword>
<dbReference type="RefSeq" id="WP_095275613.1">
    <property type="nucleotide sequence ID" value="NZ_CP047655.1"/>
</dbReference>
<evidence type="ECO:0000256" key="11">
    <source>
        <dbReference type="SAM" id="Phobius"/>
    </source>
</evidence>
<evidence type="ECO:0000259" key="16">
    <source>
        <dbReference type="Pfam" id="PF20501"/>
    </source>
</evidence>
<evidence type="ECO:0000256" key="6">
    <source>
        <dbReference type="ARBA" id="ARBA00022989"/>
    </source>
</evidence>
<feature type="domain" description="NADH:quinone oxidoreductase/Mrp antiporter transmembrane" evidence="12">
    <location>
        <begin position="127"/>
        <end position="403"/>
    </location>
</feature>
<dbReference type="Gene3D" id="1.20.120.1200">
    <property type="entry name" value="NADH-ubiquinone/plastoquinone oxidoreductase chain 6, subunit NuoJ"/>
    <property type="match status" value="1"/>
</dbReference>
<feature type="transmembrane region" description="Helical" evidence="11">
    <location>
        <begin position="501"/>
        <end position="526"/>
    </location>
</feature>
<comment type="caution">
    <text evidence="17">The sequence shown here is derived from an EMBL/GenBank/DDBJ whole genome shotgun (WGS) entry which is preliminary data.</text>
</comment>
<feature type="transmembrane region" description="Helical" evidence="11">
    <location>
        <begin position="200"/>
        <end position="219"/>
    </location>
</feature>
<dbReference type="InterPro" id="IPR042106">
    <property type="entry name" value="Nuo/plastoQ_OxRdtase_6_NuoJ"/>
</dbReference>
<feature type="compositionally biased region" description="Polar residues" evidence="10">
    <location>
        <begin position="985"/>
        <end position="995"/>
    </location>
</feature>
<reference evidence="17 18" key="1">
    <citation type="submission" date="2017-08" db="EMBL/GenBank/DDBJ databases">
        <authorList>
            <person name="de Groot N.N."/>
        </authorList>
    </citation>
    <scope>NUCLEOTIDE SEQUENCE [LARGE SCALE GENOMIC DNA]</scope>
    <source>
        <strain evidence="17 18">NBT06-6</strain>
    </source>
</reference>
<evidence type="ECO:0000256" key="8">
    <source>
        <dbReference type="ARBA" id="ARBA00023136"/>
    </source>
</evidence>
<keyword evidence="3" id="KW-0050">Antiport</keyword>
<evidence type="ECO:0000259" key="15">
    <source>
        <dbReference type="Pfam" id="PF13244"/>
    </source>
</evidence>
<organism evidence="17 18">
    <name type="scientific">Corynebacterium hadale</name>
    <dbReference type="NCBI Taxonomy" id="2026255"/>
    <lineage>
        <taxon>Bacteria</taxon>
        <taxon>Bacillati</taxon>
        <taxon>Actinomycetota</taxon>
        <taxon>Actinomycetes</taxon>
        <taxon>Mycobacteriales</taxon>
        <taxon>Corynebacteriaceae</taxon>
        <taxon>Corynebacterium</taxon>
    </lineage>
</organism>
<gene>
    <name evidence="17" type="ORF">CIG21_02885</name>
</gene>
<feature type="transmembrane region" description="Helical" evidence="11">
    <location>
        <begin position="915"/>
        <end position="936"/>
    </location>
</feature>
<feature type="transmembrane region" description="Helical" evidence="11">
    <location>
        <begin position="867"/>
        <end position="885"/>
    </location>
</feature>
<dbReference type="Pfam" id="PF20501">
    <property type="entry name" value="MbhE"/>
    <property type="match status" value="1"/>
</dbReference>
<dbReference type="InterPro" id="IPR001516">
    <property type="entry name" value="Proton_antipo_N"/>
</dbReference>
<feature type="transmembrane region" description="Helical" evidence="11">
    <location>
        <begin position="571"/>
        <end position="593"/>
    </location>
</feature>
<dbReference type="InterPro" id="IPR050616">
    <property type="entry name" value="CPA3_Na-H_Antiporter_A"/>
</dbReference>
<accession>A0A269PFF6</accession>
<dbReference type="InterPro" id="IPR001750">
    <property type="entry name" value="ND/Mrp_TM"/>
</dbReference>
<evidence type="ECO:0000256" key="10">
    <source>
        <dbReference type="SAM" id="MobiDB-lite"/>
    </source>
</evidence>
<keyword evidence="4" id="KW-1003">Cell membrane</keyword>
<dbReference type="Proteomes" id="UP000215771">
    <property type="component" value="Unassembled WGS sequence"/>
</dbReference>
<feature type="transmembrane region" description="Helical" evidence="11">
    <location>
        <begin position="270"/>
        <end position="290"/>
    </location>
</feature>
<feature type="compositionally biased region" description="Basic and acidic residues" evidence="10">
    <location>
        <begin position="939"/>
        <end position="976"/>
    </location>
</feature>
<evidence type="ECO:0000313" key="18">
    <source>
        <dbReference type="Proteomes" id="UP000215771"/>
    </source>
</evidence>
<comment type="subcellular location">
    <subcellularLocation>
        <location evidence="1">Cell membrane</location>
        <topology evidence="1">Multi-pass membrane protein</topology>
    </subcellularLocation>
    <subcellularLocation>
        <location evidence="9">Membrane</location>
        <topology evidence="9">Multi-pass membrane protein</topology>
    </subcellularLocation>
</comment>
<dbReference type="InterPro" id="IPR025383">
    <property type="entry name" value="MrpA_C/MbhD"/>
</dbReference>
<evidence type="ECO:0000256" key="9">
    <source>
        <dbReference type="RuleBase" id="RU000320"/>
    </source>
</evidence>
<feature type="transmembrane region" description="Helical" evidence="11">
    <location>
        <begin position="631"/>
        <end position="649"/>
    </location>
</feature>
<evidence type="ECO:0000256" key="4">
    <source>
        <dbReference type="ARBA" id="ARBA00022475"/>
    </source>
</evidence>
<evidence type="ECO:0000259" key="12">
    <source>
        <dbReference type="Pfam" id="PF00361"/>
    </source>
</evidence>
<dbReference type="PANTHER" id="PTHR43373">
    <property type="entry name" value="NA(+)/H(+) ANTIPORTER SUBUNIT"/>
    <property type="match status" value="1"/>
</dbReference>
<evidence type="ECO:0000256" key="3">
    <source>
        <dbReference type="ARBA" id="ARBA00022449"/>
    </source>
</evidence>
<feature type="transmembrane region" description="Helical" evidence="11">
    <location>
        <begin position="605"/>
        <end position="624"/>
    </location>
</feature>
<dbReference type="InterPro" id="IPR046806">
    <property type="entry name" value="MrpA_C/MbhE"/>
</dbReference>
<keyword evidence="6 11" id="KW-1133">Transmembrane helix</keyword>
<dbReference type="PRINTS" id="PR01434">
    <property type="entry name" value="NADHDHGNASE5"/>
</dbReference>
<feature type="region of interest" description="Disordered" evidence="10">
    <location>
        <begin position="939"/>
        <end position="995"/>
    </location>
</feature>
<feature type="domain" description="MrpA C-terminal/MbhD" evidence="15">
    <location>
        <begin position="614"/>
        <end position="677"/>
    </location>
</feature>
<dbReference type="Pfam" id="PF13244">
    <property type="entry name" value="MbhD"/>
    <property type="match status" value="1"/>
</dbReference>
<dbReference type="InterPro" id="IPR007182">
    <property type="entry name" value="MnhB"/>
</dbReference>
<dbReference type="Pfam" id="PF04039">
    <property type="entry name" value="MnhB"/>
    <property type="match status" value="1"/>
</dbReference>
<dbReference type="AlphaFoldDB" id="A0A269PFF6"/>
<feature type="transmembrane region" description="Helical" evidence="11">
    <location>
        <begin position="164"/>
        <end position="188"/>
    </location>
</feature>
<dbReference type="GO" id="GO:0006811">
    <property type="term" value="P:monoatomic ion transport"/>
    <property type="evidence" value="ECO:0007669"/>
    <property type="project" value="UniProtKB-KW"/>
</dbReference>
<keyword evidence="2" id="KW-0813">Transport</keyword>
<evidence type="ECO:0000313" key="17">
    <source>
        <dbReference type="EMBL" id="PAJ70828.1"/>
    </source>
</evidence>
<feature type="transmembrane region" description="Helical" evidence="11">
    <location>
        <begin position="456"/>
        <end position="481"/>
    </location>
</feature>
<feature type="transmembrane region" description="Helical" evidence="11">
    <location>
        <begin position="107"/>
        <end position="125"/>
    </location>
</feature>
<feature type="transmembrane region" description="Helical" evidence="11">
    <location>
        <begin position="297"/>
        <end position="317"/>
    </location>
</feature>
<evidence type="ECO:0000256" key="7">
    <source>
        <dbReference type="ARBA" id="ARBA00023065"/>
    </source>
</evidence>
<feature type="transmembrane region" description="Helical" evidence="11">
    <location>
        <begin position="367"/>
        <end position="390"/>
    </location>
</feature>
<dbReference type="PANTHER" id="PTHR43373:SF1">
    <property type="entry name" value="NA(+)_H(+) ANTIPORTER SUBUNIT A"/>
    <property type="match status" value="1"/>
</dbReference>
<dbReference type="Pfam" id="PF00361">
    <property type="entry name" value="Proton_antipo_M"/>
    <property type="match status" value="1"/>
</dbReference>
<feature type="domain" description="NADH-Ubiquinone oxidoreductase (complex I) chain 5 N-terminal" evidence="13">
    <location>
        <begin position="62"/>
        <end position="105"/>
    </location>
</feature>
<dbReference type="NCBIfam" id="NF009284">
    <property type="entry name" value="PRK12644.1"/>
    <property type="match status" value="1"/>
</dbReference>
<feature type="domain" description="MrpA C-terminal/MbhE" evidence="16">
    <location>
        <begin position="692"/>
        <end position="765"/>
    </location>
</feature>
<keyword evidence="8 11" id="KW-0472">Membrane</keyword>
<feature type="transmembrane region" description="Helical" evidence="11">
    <location>
        <begin position="323"/>
        <end position="346"/>
    </location>
</feature>
<evidence type="ECO:0000259" key="14">
    <source>
        <dbReference type="Pfam" id="PF04039"/>
    </source>
</evidence>
<feature type="transmembrane region" description="Helical" evidence="11">
    <location>
        <begin position="806"/>
        <end position="823"/>
    </location>
</feature>
<feature type="transmembrane region" description="Helical" evidence="11">
    <location>
        <begin position="77"/>
        <end position="100"/>
    </location>
</feature>